<accession>A0A8J2PQ28</accession>
<organism evidence="3 4">
    <name type="scientific">Allacma fusca</name>
    <dbReference type="NCBI Taxonomy" id="39272"/>
    <lineage>
        <taxon>Eukaryota</taxon>
        <taxon>Metazoa</taxon>
        <taxon>Ecdysozoa</taxon>
        <taxon>Arthropoda</taxon>
        <taxon>Hexapoda</taxon>
        <taxon>Collembola</taxon>
        <taxon>Symphypleona</taxon>
        <taxon>Sminthuridae</taxon>
        <taxon>Allacma</taxon>
    </lineage>
</organism>
<sequence length="646" mass="73671">MLVPKIFAMLLVTASALELMKHQNPEIYEETDRKFYQNFSKLFSHLSQCDLSVATQLEGTTFKPSLLPGLVQLLNNIHVPLRLRYKNTGKSSETISNPTRLKCNVYIELDTERTLHSKNFIVTESYVDANRLGNLFIVFLNGTTKRFQVKGKCEFYYNVLFIDFKGRPSNYHLKMMQQSSVNLGPVLTEINDVHLVSSYSQLVGIFLAERFTRTVFTLVPIISTIPRSGAAMRSSWYSEILGTAEFSSAFFKIVDILAQKHNFTVIYKSQLIFNHWRYPCNYIIFPIPNMIPGSHSQIIFSRLESWSILYTKSKAGSRNPVANLIAPFDTQVWIILLLLIAVLAILSKFALRTGDIWESLEITTAPLLSQTQTKGSTSKFKYAAWLLLAILVANFYLAKLTCSFVAPIRIVEDKALKELIHEGYKLVVFPSFVTLLTGYMNTMKNIYGEAGIKSPPFEIDAQLLQYLNQQGTNYYRSLQKQAAEWGNGSFGTLEQKSSSEITSNVLSRVLNTTLFVTSQEFFVAPSYWQFALPNNDAVIRSFKNLQYSGVTRFWEVVLKKLIVKQFQGFFRKIFPQDIELQKLNFMNLMDGQAGKHVGPSKLAVQHPLIFGIFHIWKILLGLGVLIVVIEVLWFNFRGCVYTELTK</sequence>
<feature type="transmembrane region" description="Helical" evidence="1">
    <location>
        <begin position="615"/>
        <end position="636"/>
    </location>
</feature>
<name>A0A8J2PQ28_9HEXA</name>
<evidence type="ECO:0000256" key="1">
    <source>
        <dbReference type="SAM" id="Phobius"/>
    </source>
</evidence>
<feature type="transmembrane region" description="Helical" evidence="1">
    <location>
        <begin position="332"/>
        <end position="351"/>
    </location>
</feature>
<dbReference type="EMBL" id="CAJVCH010562993">
    <property type="protein sequence ID" value="CAG7831990.1"/>
    <property type="molecule type" value="Genomic_DNA"/>
</dbReference>
<keyword evidence="2" id="KW-0732">Signal</keyword>
<feature type="transmembrane region" description="Helical" evidence="1">
    <location>
        <begin position="382"/>
        <end position="406"/>
    </location>
</feature>
<keyword evidence="4" id="KW-1185">Reference proteome</keyword>
<dbReference type="Proteomes" id="UP000708208">
    <property type="component" value="Unassembled WGS sequence"/>
</dbReference>
<evidence type="ECO:0000313" key="3">
    <source>
        <dbReference type="EMBL" id="CAG7831990.1"/>
    </source>
</evidence>
<dbReference type="AlphaFoldDB" id="A0A8J2PQ28"/>
<keyword evidence="1" id="KW-1133">Transmembrane helix</keyword>
<keyword evidence="1" id="KW-0812">Transmembrane</keyword>
<proteinExistence type="predicted"/>
<reference evidence="3" key="1">
    <citation type="submission" date="2021-06" db="EMBL/GenBank/DDBJ databases">
        <authorList>
            <person name="Hodson N. C."/>
            <person name="Mongue J. A."/>
            <person name="Jaron S. K."/>
        </authorList>
    </citation>
    <scope>NUCLEOTIDE SEQUENCE</scope>
</reference>
<gene>
    <name evidence="3" type="ORF">AFUS01_LOCUS41706</name>
</gene>
<feature type="chain" id="PRO_5035278111" evidence="2">
    <location>
        <begin position="17"/>
        <end position="646"/>
    </location>
</feature>
<comment type="caution">
    <text evidence="3">The sequence shown here is derived from an EMBL/GenBank/DDBJ whole genome shotgun (WGS) entry which is preliminary data.</text>
</comment>
<evidence type="ECO:0000256" key="2">
    <source>
        <dbReference type="SAM" id="SignalP"/>
    </source>
</evidence>
<keyword evidence="1" id="KW-0472">Membrane</keyword>
<feature type="signal peptide" evidence="2">
    <location>
        <begin position="1"/>
        <end position="16"/>
    </location>
</feature>
<evidence type="ECO:0000313" key="4">
    <source>
        <dbReference type="Proteomes" id="UP000708208"/>
    </source>
</evidence>
<protein>
    <submittedName>
        <fullName evidence="3">Uncharacterized protein</fullName>
    </submittedName>
</protein>